<proteinExistence type="predicted"/>
<dbReference type="Gene3D" id="2.60.40.3760">
    <property type="match status" value="4"/>
</dbReference>
<dbReference type="Pfam" id="PF08460">
    <property type="entry name" value="SH3_5"/>
    <property type="match status" value="3"/>
</dbReference>
<feature type="compositionally biased region" description="Low complexity" evidence="2">
    <location>
        <begin position="85"/>
        <end position="98"/>
    </location>
</feature>
<keyword evidence="5" id="KW-1185">Reference proteome</keyword>
<dbReference type="SMART" id="SM00287">
    <property type="entry name" value="SH3b"/>
    <property type="match status" value="3"/>
</dbReference>
<sequence>MKKTVFNHQEQRYSIRKYSFGAASVLLGTVLFMTGNPVFADQDITPTAVTSEVQVTSEQSEIQNLTEDSTQAEAKEVSDVPIENESQVEVSQSETQVTNSTDVAHPDVSSQVTETSEETPRAIVAETSQSEVSTETSQTNASDSSTVYENPEVTLAPSGQYIFTERTAVRNQPSFDAQTKFYIEKNQKVFYDQVLVSEGYQWVSYESYGGTRRYAAVEKLVTSPVKTQTYKAEEKVTGTLTIDNSTAQGFTVTVSDVYSPNGVKEVRVPVWTNKADQDDIIWYTAEKQANGSYKALVDIKDHKNELGDYTVHLYYVQNDGSLVGVASTQTSLKEVSQATSGQLEFSNQSETGFNITITNVQDPEGVKEVRVPVWTSNADQDDIVWYTAAKQDNGDYTVRVDTKDHKNELGDYNVHLYYVTTSGNLKGVTTGQLALQKETKTEQVTGKLTVSNQTEKGFDVTISDVKDPAGIKEVRLPVWTSNADQDDIIWYTAAKQANGDYTLHVDTKDHKNELGDYNIHLYYLENDGNLRGVATSQTVLKKAEVAPVTGTISFANQTETGFDIIVSGISDANGVAEVKLPVWTEKGDQDDLIWYTAQNQGNGTYKASLAFKNHNNEKGDYNVHLYYVENSGNMVGVSTAKFTAGPEKTSQQEPAKQETTSGKYVLTADTAVKNEAKLTAEDQFVLKKGSEINYDKLVEADGYQWLSYTSYSGTRRYLPFTKLTNSTVTVPQKDAVSSSDSKKLAASGTYQFTKTVEVKSQAKLSAETEFTFQAGEKIFYDQTLQADGHQWISYKSYAGIRRYIAID</sequence>
<dbReference type="Proteomes" id="UP000697472">
    <property type="component" value="Unassembled WGS sequence"/>
</dbReference>
<evidence type="ECO:0000256" key="1">
    <source>
        <dbReference type="ARBA" id="ARBA00022729"/>
    </source>
</evidence>
<dbReference type="Pfam" id="PF08481">
    <property type="entry name" value="GBS_Bsp-like"/>
    <property type="match status" value="4"/>
</dbReference>
<evidence type="ECO:0000313" key="5">
    <source>
        <dbReference type="Proteomes" id="UP000697472"/>
    </source>
</evidence>
<feature type="domain" description="SH3b" evidence="3">
    <location>
        <begin position="157"/>
        <end position="224"/>
    </location>
</feature>
<organism evidence="4 5">
    <name type="scientific">Streptococcus loxodontisalivarius</name>
    <dbReference type="NCBI Taxonomy" id="1349415"/>
    <lineage>
        <taxon>Bacteria</taxon>
        <taxon>Bacillati</taxon>
        <taxon>Bacillota</taxon>
        <taxon>Bacilli</taxon>
        <taxon>Lactobacillales</taxon>
        <taxon>Streptococcaceae</taxon>
        <taxon>Streptococcus</taxon>
    </lineage>
</organism>
<keyword evidence="1" id="KW-0732">Signal</keyword>
<dbReference type="InterPro" id="IPR013688">
    <property type="entry name" value="GBS_Bsp-like"/>
</dbReference>
<feature type="domain" description="SH3b" evidence="3">
    <location>
        <begin position="659"/>
        <end position="727"/>
    </location>
</feature>
<feature type="compositionally biased region" description="Low complexity" evidence="2">
    <location>
        <begin position="126"/>
        <end position="139"/>
    </location>
</feature>
<feature type="region of interest" description="Disordered" evidence="2">
    <location>
        <begin position="63"/>
        <end position="147"/>
    </location>
</feature>
<feature type="compositionally biased region" description="Polar residues" evidence="2">
    <location>
        <begin position="63"/>
        <end position="72"/>
    </location>
</feature>
<comment type="caution">
    <text evidence="4">The sequence shown here is derived from an EMBL/GenBank/DDBJ whole genome shotgun (WGS) entry which is preliminary data.</text>
</comment>
<dbReference type="RefSeq" id="WP_205010040.1">
    <property type="nucleotide sequence ID" value="NZ_JAFBEH010000031.1"/>
</dbReference>
<reference evidence="4 5" key="1">
    <citation type="submission" date="2021-01" db="EMBL/GenBank/DDBJ databases">
        <title>Genomic Encyclopedia of Type Strains, Phase IV (KMG-IV): sequencing the most valuable type-strain genomes for metagenomic binning, comparative biology and taxonomic classification.</title>
        <authorList>
            <person name="Goeker M."/>
        </authorList>
    </citation>
    <scope>NUCLEOTIDE SEQUENCE [LARGE SCALE GENOMIC DNA]</scope>
    <source>
        <strain evidence="4 5">DSM 27382</strain>
    </source>
</reference>
<dbReference type="Pfam" id="PF04650">
    <property type="entry name" value="YSIRK_signal"/>
    <property type="match status" value="1"/>
</dbReference>
<gene>
    <name evidence="4" type="ORF">JOC28_001471</name>
</gene>
<accession>A0ABS2PUF8</accession>
<name>A0ABS2PUF8_9STRE</name>
<feature type="domain" description="SH3b" evidence="3">
    <location>
        <begin position="747"/>
        <end position="806"/>
    </location>
</feature>
<dbReference type="InterPro" id="IPR003646">
    <property type="entry name" value="SH3-like_bac-type"/>
</dbReference>
<evidence type="ECO:0000259" key="3">
    <source>
        <dbReference type="SMART" id="SM00287"/>
    </source>
</evidence>
<dbReference type="EMBL" id="JAFBEH010000031">
    <property type="protein sequence ID" value="MBM7643170.1"/>
    <property type="molecule type" value="Genomic_DNA"/>
</dbReference>
<evidence type="ECO:0000313" key="4">
    <source>
        <dbReference type="EMBL" id="MBM7643170.1"/>
    </source>
</evidence>
<dbReference type="Gene3D" id="2.30.30.40">
    <property type="entry name" value="SH3 Domains"/>
    <property type="match status" value="3"/>
</dbReference>
<dbReference type="NCBIfam" id="TIGR01168">
    <property type="entry name" value="YSIRK_signal"/>
    <property type="match status" value="1"/>
</dbReference>
<evidence type="ECO:0000256" key="2">
    <source>
        <dbReference type="SAM" id="MobiDB-lite"/>
    </source>
</evidence>
<dbReference type="InterPro" id="IPR005877">
    <property type="entry name" value="YSIRK_signal_dom"/>
</dbReference>
<protein>
    <recommendedName>
        <fullName evidence="3">SH3b domain-containing protein</fullName>
    </recommendedName>
</protein>